<evidence type="ECO:0000256" key="2">
    <source>
        <dbReference type="ARBA" id="ARBA00022857"/>
    </source>
</evidence>
<evidence type="ECO:0000256" key="4">
    <source>
        <dbReference type="RuleBase" id="RU000363"/>
    </source>
</evidence>
<comment type="similarity">
    <text evidence="1 4">Belongs to the short-chain dehydrogenases/reductases (SDR) family.</text>
</comment>
<evidence type="ECO:0000256" key="1">
    <source>
        <dbReference type="ARBA" id="ARBA00006484"/>
    </source>
</evidence>
<name>A0AAF5I0H1_STRER</name>
<dbReference type="Proteomes" id="UP000035681">
    <property type="component" value="Unplaced"/>
</dbReference>
<proteinExistence type="inferred from homology"/>
<dbReference type="PRINTS" id="PR00080">
    <property type="entry name" value="SDRFAMILY"/>
</dbReference>
<keyword evidence="5" id="KW-1185">Reference proteome</keyword>
<dbReference type="PANTHER" id="PTHR43963:SF6">
    <property type="entry name" value="CHAIN DEHYDROGENASE FAMILY PROTEIN, PUTATIVE (AFU_ORTHOLOGUE AFUA_3G15350)-RELATED"/>
    <property type="match status" value="1"/>
</dbReference>
<dbReference type="WBParaSite" id="TCONS_00007434.p1">
    <property type="protein sequence ID" value="TCONS_00007434.p1"/>
    <property type="gene ID" value="XLOC_005465"/>
</dbReference>
<dbReference type="Gene3D" id="3.40.50.720">
    <property type="entry name" value="NAD(P)-binding Rossmann-like Domain"/>
    <property type="match status" value="1"/>
</dbReference>
<evidence type="ECO:0000313" key="6">
    <source>
        <dbReference type="WBParaSite" id="TCONS_00007434.p1"/>
    </source>
</evidence>
<dbReference type="InterPro" id="IPR036291">
    <property type="entry name" value="NAD(P)-bd_dom_sf"/>
</dbReference>
<dbReference type="AlphaFoldDB" id="A0AAF5I0H1"/>
<evidence type="ECO:0000313" key="5">
    <source>
        <dbReference type="Proteomes" id="UP000035681"/>
    </source>
</evidence>
<accession>A0AAF5I0H1</accession>
<keyword evidence="2" id="KW-0521">NADP</keyword>
<dbReference type="InterPro" id="IPR002347">
    <property type="entry name" value="SDR_fam"/>
</dbReference>
<dbReference type="SUPFAM" id="SSF51735">
    <property type="entry name" value="NAD(P)-binding Rossmann-fold domains"/>
    <property type="match status" value="1"/>
</dbReference>
<reference evidence="6" key="1">
    <citation type="submission" date="2024-02" db="UniProtKB">
        <authorList>
            <consortium name="WormBaseParasite"/>
        </authorList>
    </citation>
    <scope>IDENTIFICATION</scope>
</reference>
<dbReference type="PANTHER" id="PTHR43963">
    <property type="entry name" value="CARBONYL REDUCTASE 1-RELATED"/>
    <property type="match status" value="1"/>
</dbReference>
<dbReference type="PRINTS" id="PR00081">
    <property type="entry name" value="GDHRDH"/>
</dbReference>
<evidence type="ECO:0000256" key="3">
    <source>
        <dbReference type="ARBA" id="ARBA00023002"/>
    </source>
</evidence>
<keyword evidence="3" id="KW-0560">Oxidoreductase</keyword>
<dbReference type="GO" id="GO:0016491">
    <property type="term" value="F:oxidoreductase activity"/>
    <property type="evidence" value="ECO:0007669"/>
    <property type="project" value="UniProtKB-KW"/>
</dbReference>
<dbReference type="Pfam" id="PF00106">
    <property type="entry name" value="adh_short"/>
    <property type="match status" value="2"/>
</dbReference>
<organism evidence="5 6">
    <name type="scientific">Strongyloides stercoralis</name>
    <name type="common">Threadworm</name>
    <dbReference type="NCBI Taxonomy" id="6248"/>
    <lineage>
        <taxon>Eukaryota</taxon>
        <taxon>Metazoa</taxon>
        <taxon>Ecdysozoa</taxon>
        <taxon>Nematoda</taxon>
        <taxon>Chromadorea</taxon>
        <taxon>Rhabditida</taxon>
        <taxon>Tylenchina</taxon>
        <taxon>Panagrolaimomorpha</taxon>
        <taxon>Strongyloidoidea</taxon>
        <taxon>Strongyloididae</taxon>
        <taxon>Strongyloides</taxon>
    </lineage>
</organism>
<sequence>MMMKVFIITGANKGIGYGIVRNLLKLVKDSTIFLTARNEERGLEAMDGVLKEVGTMKDPSVHLKFHQLDITDEGSCLKFKNYLESEKYKIDVLINNAGFAFNIDATESALVQAKSTIGINYYGTKMVSKYLIPLIKDGGRIVNICSMCGQMGGYYSKDKIDLFKSNTYTEKDIDDFVERYIDSCEPDVRATKGYPCSSYRVSKAAEIALTLLYARQLKDRNIRAIACCPGYVATDMTNYKGPLTIDEGTVTPLFCALNDDAPSGEFIQHCKVSKWLD</sequence>
<protein>
    <submittedName>
        <fullName evidence="6">Uncharacterized protein</fullName>
    </submittedName>
</protein>